<dbReference type="Pfam" id="PF08240">
    <property type="entry name" value="ADH_N"/>
    <property type="match status" value="1"/>
</dbReference>
<comment type="cofactor">
    <cofactor evidence="1">
        <name>Zn(2+)</name>
        <dbReference type="ChEBI" id="CHEBI:29105"/>
    </cofactor>
</comment>
<dbReference type="EMBL" id="CP009287">
    <property type="protein sequence ID" value="AIQ69614.1"/>
    <property type="molecule type" value="Genomic_DNA"/>
</dbReference>
<dbReference type="Gene3D" id="3.40.50.720">
    <property type="entry name" value="NAD(P)-binding Rossmann-like Domain"/>
    <property type="match status" value="1"/>
</dbReference>
<keyword evidence="4" id="KW-0862">Zinc</keyword>
<dbReference type="Pfam" id="PF00107">
    <property type="entry name" value="ADH_zinc_N"/>
    <property type="match status" value="1"/>
</dbReference>
<feature type="domain" description="Enoyl reductase (ER)" evidence="6">
    <location>
        <begin position="9"/>
        <end position="322"/>
    </location>
</feature>
<dbReference type="HOGENOM" id="CLU_026673_8_1_9"/>
<accession>A0A089NKL6</accession>
<dbReference type="CDD" id="cd08255">
    <property type="entry name" value="2-desacetyl-2-hydroxyethyl_bacteriochlorophyllide_like"/>
    <property type="match status" value="1"/>
</dbReference>
<dbReference type="AlphaFoldDB" id="A0A089NKL6"/>
<dbReference type="SUPFAM" id="SSF51735">
    <property type="entry name" value="NAD(P)-binding Rossmann-fold domains"/>
    <property type="match status" value="1"/>
</dbReference>
<dbReference type="InterPro" id="IPR036291">
    <property type="entry name" value="NAD(P)-bd_dom_sf"/>
</dbReference>
<evidence type="ECO:0000256" key="1">
    <source>
        <dbReference type="ARBA" id="ARBA00001947"/>
    </source>
</evidence>
<dbReference type="KEGG" id="pgm:PGRAT_19760"/>
<dbReference type="InterPro" id="IPR013149">
    <property type="entry name" value="ADH-like_C"/>
</dbReference>
<dbReference type="GO" id="GO:0046872">
    <property type="term" value="F:metal ion binding"/>
    <property type="evidence" value="ECO:0007669"/>
    <property type="project" value="UniProtKB-KW"/>
</dbReference>
<name>A0A089NKL6_9BACL</name>
<dbReference type="Proteomes" id="UP000029500">
    <property type="component" value="Chromosome"/>
</dbReference>
<dbReference type="eggNOG" id="COG1063">
    <property type="taxonomic scope" value="Bacteria"/>
</dbReference>
<evidence type="ECO:0000259" key="6">
    <source>
        <dbReference type="SMART" id="SM00829"/>
    </source>
</evidence>
<protein>
    <submittedName>
        <fullName evidence="7">Alcohol dehydrogenase</fullName>
    </submittedName>
</protein>
<evidence type="ECO:0000256" key="2">
    <source>
        <dbReference type="ARBA" id="ARBA00008072"/>
    </source>
</evidence>
<organism evidence="7 8">
    <name type="scientific">Paenibacillus graminis</name>
    <dbReference type="NCBI Taxonomy" id="189425"/>
    <lineage>
        <taxon>Bacteria</taxon>
        <taxon>Bacillati</taxon>
        <taxon>Bacillota</taxon>
        <taxon>Bacilli</taxon>
        <taxon>Bacillales</taxon>
        <taxon>Paenibacillaceae</taxon>
        <taxon>Paenibacillus</taxon>
    </lineage>
</organism>
<keyword evidence="3" id="KW-0479">Metal-binding</keyword>
<gene>
    <name evidence="7" type="ORF">PGRAT_19760</name>
</gene>
<keyword evidence="5" id="KW-0560">Oxidoreductase</keyword>
<dbReference type="InterPro" id="IPR013154">
    <property type="entry name" value="ADH-like_N"/>
</dbReference>
<evidence type="ECO:0000313" key="7">
    <source>
        <dbReference type="EMBL" id="AIQ69614.1"/>
    </source>
</evidence>
<dbReference type="InterPro" id="IPR011032">
    <property type="entry name" value="GroES-like_sf"/>
</dbReference>
<dbReference type="SMART" id="SM00829">
    <property type="entry name" value="PKS_ER"/>
    <property type="match status" value="1"/>
</dbReference>
<proteinExistence type="inferred from homology"/>
<dbReference type="PANTHER" id="PTHR43350:SF19">
    <property type="entry name" value="D-GULOSIDE 3-DEHYDROGENASE"/>
    <property type="match status" value="1"/>
</dbReference>
<dbReference type="SUPFAM" id="SSF50129">
    <property type="entry name" value="GroES-like"/>
    <property type="match status" value="1"/>
</dbReference>
<dbReference type="GO" id="GO:0016491">
    <property type="term" value="F:oxidoreductase activity"/>
    <property type="evidence" value="ECO:0007669"/>
    <property type="project" value="UniProtKB-KW"/>
</dbReference>
<reference evidence="7 8" key="1">
    <citation type="submission" date="2014-08" db="EMBL/GenBank/DDBJ databases">
        <title>Comparative genomics of the Paenibacillus odorifer group.</title>
        <authorList>
            <person name="den Bakker H.C."/>
            <person name="Tsai Y.-C."/>
            <person name="Martin N."/>
            <person name="Korlach J."/>
            <person name="Wiedmann M."/>
        </authorList>
    </citation>
    <scope>NUCLEOTIDE SEQUENCE [LARGE SCALE GENOMIC DNA]</scope>
    <source>
        <strain evidence="7 8">DSM 15220</strain>
    </source>
</reference>
<dbReference type="RefSeq" id="WP_025707667.1">
    <property type="nucleotide sequence ID" value="NZ_CP009287.1"/>
</dbReference>
<dbReference type="PANTHER" id="PTHR43350">
    <property type="entry name" value="NAD-DEPENDENT ALCOHOL DEHYDROGENASE"/>
    <property type="match status" value="1"/>
</dbReference>
<dbReference type="STRING" id="189425.PGRAT_19760"/>
<evidence type="ECO:0000313" key="8">
    <source>
        <dbReference type="Proteomes" id="UP000029500"/>
    </source>
</evidence>
<dbReference type="InterPro" id="IPR020843">
    <property type="entry name" value="ER"/>
</dbReference>
<dbReference type="Gene3D" id="3.90.180.10">
    <property type="entry name" value="Medium-chain alcohol dehydrogenases, catalytic domain"/>
    <property type="match status" value="2"/>
</dbReference>
<keyword evidence="8" id="KW-1185">Reference proteome</keyword>
<evidence type="ECO:0000256" key="3">
    <source>
        <dbReference type="ARBA" id="ARBA00022723"/>
    </source>
</evidence>
<evidence type="ECO:0000256" key="5">
    <source>
        <dbReference type="ARBA" id="ARBA00023002"/>
    </source>
</evidence>
<sequence>MKIVAAKEGKVTILQADIPELNKRHVQVRTEYSGISPGTELSAIKRSGLSPVYLGYSAVGIVEKTGSEVRDIHPGDRVACYGVPYVRHAEVISVPTNLVTKVPLHVNPEEAAFTGLGAIAIHALRTADVRFGDKVLVVGLGILGNLVAQIASAAACHTAAYDLSKERVQLLRGQTGIRWGFTSEEEVERFVLNETGGAGFDSILLCAGGPGEALINKSLEWLRDLGKIVIVGDLSMEFSRDLMFRKEAQILISRAGGPGRYDVHYEEDNLDYPIGFVRWTEGRNMDEYVRLLADKRITVSPAITHKFALEEASAAYGNYQSGPDQGALATLIKYF</sequence>
<dbReference type="OrthoDB" id="9781031at2"/>
<evidence type="ECO:0000256" key="4">
    <source>
        <dbReference type="ARBA" id="ARBA00022833"/>
    </source>
</evidence>
<comment type="similarity">
    <text evidence="2">Belongs to the zinc-containing alcohol dehydrogenase family.</text>
</comment>